<dbReference type="AlphaFoldDB" id="A0A8H5C2E7"/>
<proteinExistence type="predicted"/>
<reference evidence="1 2" key="1">
    <citation type="journal article" date="2020" name="ISME J.">
        <title>Uncovering the hidden diversity of litter-decomposition mechanisms in mushroom-forming fungi.</title>
        <authorList>
            <person name="Floudas D."/>
            <person name="Bentzer J."/>
            <person name="Ahren D."/>
            <person name="Johansson T."/>
            <person name="Persson P."/>
            <person name="Tunlid A."/>
        </authorList>
    </citation>
    <scope>NUCLEOTIDE SEQUENCE [LARGE SCALE GENOMIC DNA]</scope>
    <source>
        <strain evidence="1 2">CBS 291.85</strain>
    </source>
</reference>
<sequence length="74" mass="8018">MASIDALAKTIKEFEGGLIGQVAEELWEVANKKIRNLTKEGISIVDYKKKLAQESAAAIEKAKLFSKTAPKGKA</sequence>
<evidence type="ECO:0000313" key="1">
    <source>
        <dbReference type="EMBL" id="KAF5333905.1"/>
    </source>
</evidence>
<dbReference type="Proteomes" id="UP000559256">
    <property type="component" value="Unassembled WGS sequence"/>
</dbReference>
<evidence type="ECO:0000313" key="2">
    <source>
        <dbReference type="Proteomes" id="UP000559256"/>
    </source>
</evidence>
<organism evidence="1 2">
    <name type="scientific">Tetrapyrgos nigripes</name>
    <dbReference type="NCBI Taxonomy" id="182062"/>
    <lineage>
        <taxon>Eukaryota</taxon>
        <taxon>Fungi</taxon>
        <taxon>Dikarya</taxon>
        <taxon>Basidiomycota</taxon>
        <taxon>Agaricomycotina</taxon>
        <taxon>Agaricomycetes</taxon>
        <taxon>Agaricomycetidae</taxon>
        <taxon>Agaricales</taxon>
        <taxon>Marasmiineae</taxon>
        <taxon>Marasmiaceae</taxon>
        <taxon>Tetrapyrgos</taxon>
    </lineage>
</organism>
<gene>
    <name evidence="1" type="ORF">D9758_017924</name>
</gene>
<dbReference type="EMBL" id="JAACJM010000280">
    <property type="protein sequence ID" value="KAF5333905.1"/>
    <property type="molecule type" value="Genomic_DNA"/>
</dbReference>
<protein>
    <submittedName>
        <fullName evidence="1">Uncharacterized protein</fullName>
    </submittedName>
</protein>
<dbReference type="OrthoDB" id="2110130at2759"/>
<accession>A0A8H5C2E7</accession>
<keyword evidence="2" id="KW-1185">Reference proteome</keyword>
<comment type="caution">
    <text evidence="1">The sequence shown here is derived from an EMBL/GenBank/DDBJ whole genome shotgun (WGS) entry which is preliminary data.</text>
</comment>
<name>A0A8H5C2E7_9AGAR</name>